<evidence type="ECO:0000259" key="15">
    <source>
        <dbReference type="PROSITE" id="PS50835"/>
    </source>
</evidence>
<dbReference type="InterPro" id="IPR013783">
    <property type="entry name" value="Ig-like_fold"/>
</dbReference>
<dbReference type="PROSITE" id="PS50853">
    <property type="entry name" value="FN3"/>
    <property type="match status" value="5"/>
</dbReference>
<feature type="domain" description="Fibronectin type-III" evidence="16">
    <location>
        <begin position="844"/>
        <end position="938"/>
    </location>
</feature>
<reference evidence="17 18" key="1">
    <citation type="journal article" date="2008" name="Nature">
        <title>The Trichoplax genome and the nature of placozoans.</title>
        <authorList>
            <person name="Srivastava M."/>
            <person name="Begovic E."/>
            <person name="Chapman J."/>
            <person name="Putnam N.H."/>
            <person name="Hellsten U."/>
            <person name="Kawashima T."/>
            <person name="Kuo A."/>
            <person name="Mitros T."/>
            <person name="Salamov A."/>
            <person name="Carpenter M.L."/>
            <person name="Signorovitch A.Y."/>
            <person name="Moreno M.A."/>
            <person name="Kamm K."/>
            <person name="Grimwood J."/>
            <person name="Schmutz J."/>
            <person name="Shapiro H."/>
            <person name="Grigoriev I.V."/>
            <person name="Buss L.W."/>
            <person name="Schierwater B."/>
            <person name="Dellaporta S.L."/>
            <person name="Rokhsar D.S."/>
        </authorList>
    </citation>
    <scope>NUCLEOTIDE SEQUENCE [LARGE SCALE GENOMIC DNA]</scope>
    <source>
        <strain evidence="17 18">Grell-BS-1999</strain>
    </source>
</reference>
<dbReference type="PANTHER" id="PTHR44170">
    <property type="entry name" value="PROTEIN SIDEKICK"/>
    <property type="match status" value="1"/>
</dbReference>
<dbReference type="Pfam" id="PF00047">
    <property type="entry name" value="ig"/>
    <property type="match status" value="1"/>
</dbReference>
<dbReference type="InterPro" id="IPR003961">
    <property type="entry name" value="FN3_dom"/>
</dbReference>
<dbReference type="InterPro" id="IPR003599">
    <property type="entry name" value="Ig_sub"/>
</dbReference>
<dbReference type="OrthoDB" id="5982258at2759"/>
<evidence type="ECO:0000313" key="18">
    <source>
        <dbReference type="Proteomes" id="UP000009022"/>
    </source>
</evidence>
<dbReference type="GeneID" id="6759197"/>
<dbReference type="CDD" id="cd00063">
    <property type="entry name" value="FN3"/>
    <property type="match status" value="5"/>
</dbReference>
<keyword evidence="8 14" id="KW-1133">Transmembrane helix</keyword>
<dbReference type="eggNOG" id="KOG3513">
    <property type="taxonomic scope" value="Eukaryota"/>
</dbReference>
<comment type="subcellular location">
    <subcellularLocation>
        <location evidence="2">Cell membrane</location>
    </subcellularLocation>
    <subcellularLocation>
        <location evidence="1">Membrane</location>
        <topology evidence="1">Single-pass membrane protein</topology>
    </subcellularLocation>
</comment>
<dbReference type="InterPro" id="IPR026966">
    <property type="entry name" value="Neurofascin/L1/NrCAM_C"/>
</dbReference>
<evidence type="ECO:0000256" key="14">
    <source>
        <dbReference type="SAM" id="Phobius"/>
    </source>
</evidence>
<dbReference type="PANTHER" id="PTHR44170:SF6">
    <property type="entry name" value="CONTACTIN"/>
    <property type="match status" value="1"/>
</dbReference>
<feature type="compositionally biased region" description="Basic and acidic residues" evidence="13">
    <location>
        <begin position="1203"/>
        <end position="1219"/>
    </location>
</feature>
<evidence type="ECO:0000313" key="17">
    <source>
        <dbReference type="EMBL" id="EDV19553.1"/>
    </source>
</evidence>
<feature type="compositionally biased region" description="Basic and acidic residues" evidence="13">
    <location>
        <begin position="1182"/>
        <end position="1191"/>
    </location>
</feature>
<keyword evidence="10" id="KW-1015">Disulfide bond</keyword>
<feature type="domain" description="Ig-like" evidence="15">
    <location>
        <begin position="61"/>
        <end position="152"/>
    </location>
</feature>
<feature type="domain" description="Ig-like" evidence="15">
    <location>
        <begin position="360"/>
        <end position="439"/>
    </location>
</feature>
<dbReference type="PROSITE" id="PS50835">
    <property type="entry name" value="IG_LIKE"/>
    <property type="match status" value="6"/>
</dbReference>
<dbReference type="KEGG" id="tad:TRIADDRAFT_62006"/>
<evidence type="ECO:0000256" key="12">
    <source>
        <dbReference type="ARBA" id="ARBA00023319"/>
    </source>
</evidence>
<organism evidence="17 18">
    <name type="scientific">Trichoplax adhaerens</name>
    <name type="common">Trichoplax reptans</name>
    <dbReference type="NCBI Taxonomy" id="10228"/>
    <lineage>
        <taxon>Eukaryota</taxon>
        <taxon>Metazoa</taxon>
        <taxon>Placozoa</taxon>
        <taxon>Uniplacotomia</taxon>
        <taxon>Trichoplacea</taxon>
        <taxon>Trichoplacidae</taxon>
        <taxon>Trichoplax</taxon>
    </lineage>
</organism>
<dbReference type="InParanoid" id="B3SCK6"/>
<dbReference type="InterPro" id="IPR003598">
    <property type="entry name" value="Ig_sub2"/>
</dbReference>
<dbReference type="Gene3D" id="2.60.40.10">
    <property type="entry name" value="Immunoglobulins"/>
    <property type="match status" value="10"/>
</dbReference>
<dbReference type="CTD" id="6759197"/>
<keyword evidence="9 14" id="KW-0472">Membrane</keyword>
<evidence type="ECO:0000256" key="13">
    <source>
        <dbReference type="SAM" id="MobiDB-lite"/>
    </source>
</evidence>
<evidence type="ECO:0000256" key="9">
    <source>
        <dbReference type="ARBA" id="ARBA00023136"/>
    </source>
</evidence>
<keyword evidence="4 14" id="KW-0812">Transmembrane</keyword>
<evidence type="ECO:0000256" key="10">
    <source>
        <dbReference type="ARBA" id="ARBA00023157"/>
    </source>
</evidence>
<feature type="domain" description="Ig-like" evidence="15">
    <location>
        <begin position="269"/>
        <end position="355"/>
    </location>
</feature>
<dbReference type="EMBL" id="DS985271">
    <property type="protein sequence ID" value="EDV19553.1"/>
    <property type="molecule type" value="Genomic_DNA"/>
</dbReference>
<accession>B3SCK6</accession>
<dbReference type="SMART" id="SM00409">
    <property type="entry name" value="IG"/>
    <property type="match status" value="6"/>
</dbReference>
<name>B3SCK6_TRIAD</name>
<dbReference type="InterPro" id="IPR036179">
    <property type="entry name" value="Ig-like_dom_sf"/>
</dbReference>
<evidence type="ECO:0000256" key="8">
    <source>
        <dbReference type="ARBA" id="ARBA00022989"/>
    </source>
</evidence>
<feature type="domain" description="Ig-like" evidence="15">
    <location>
        <begin position="450"/>
        <end position="541"/>
    </location>
</feature>
<evidence type="ECO:0000256" key="1">
    <source>
        <dbReference type="ARBA" id="ARBA00004167"/>
    </source>
</evidence>
<dbReference type="FunCoup" id="B3SCK6">
    <property type="interactions" value="1225"/>
</dbReference>
<evidence type="ECO:0000256" key="2">
    <source>
        <dbReference type="ARBA" id="ARBA00004236"/>
    </source>
</evidence>
<protein>
    <submittedName>
        <fullName evidence="17">Uncharacterized protein</fullName>
    </submittedName>
</protein>
<dbReference type="PhylomeDB" id="B3SCK6"/>
<feature type="domain" description="Fibronectin type-III" evidence="16">
    <location>
        <begin position="939"/>
        <end position="1039"/>
    </location>
</feature>
<dbReference type="CDD" id="cd00096">
    <property type="entry name" value="Ig"/>
    <property type="match status" value="2"/>
</dbReference>
<dbReference type="FunFam" id="2.60.40.10:FF:000005">
    <property type="entry name" value="Neuronal cell adhesion molecule"/>
    <property type="match status" value="1"/>
</dbReference>
<evidence type="ECO:0000256" key="5">
    <source>
        <dbReference type="ARBA" id="ARBA00022729"/>
    </source>
</evidence>
<feature type="domain" description="Ig-like" evidence="15">
    <location>
        <begin position="160"/>
        <end position="231"/>
    </location>
</feature>
<dbReference type="InterPro" id="IPR007110">
    <property type="entry name" value="Ig-like_dom"/>
</dbReference>
<evidence type="ECO:0000256" key="11">
    <source>
        <dbReference type="ARBA" id="ARBA00023180"/>
    </source>
</evidence>
<feature type="transmembrane region" description="Helical" evidence="14">
    <location>
        <begin position="1143"/>
        <end position="1165"/>
    </location>
</feature>
<feature type="domain" description="Fibronectin type-III" evidence="16">
    <location>
        <begin position="1040"/>
        <end position="1132"/>
    </location>
</feature>
<dbReference type="SMART" id="SM00408">
    <property type="entry name" value="IGc2"/>
    <property type="match status" value="5"/>
</dbReference>
<evidence type="ECO:0000256" key="4">
    <source>
        <dbReference type="ARBA" id="ARBA00022692"/>
    </source>
</evidence>
<evidence type="ECO:0000256" key="3">
    <source>
        <dbReference type="ARBA" id="ARBA00022475"/>
    </source>
</evidence>
<keyword evidence="12" id="KW-0393">Immunoglobulin domain</keyword>
<dbReference type="SUPFAM" id="SSF48726">
    <property type="entry name" value="Immunoglobulin"/>
    <property type="match status" value="6"/>
</dbReference>
<evidence type="ECO:0000259" key="16">
    <source>
        <dbReference type="PROSITE" id="PS50853"/>
    </source>
</evidence>
<evidence type="ECO:0000256" key="7">
    <source>
        <dbReference type="ARBA" id="ARBA00022889"/>
    </source>
</evidence>
<feature type="domain" description="Fibronectin type-III" evidence="16">
    <location>
        <begin position="644"/>
        <end position="737"/>
    </location>
</feature>
<dbReference type="HOGENOM" id="CLU_005756_1_1_1"/>
<dbReference type="InterPro" id="IPR036116">
    <property type="entry name" value="FN3_sf"/>
</dbReference>
<dbReference type="RefSeq" id="XP_002117985.1">
    <property type="nucleotide sequence ID" value="XM_002117949.1"/>
</dbReference>
<dbReference type="FunFam" id="2.60.40.10:FF:000028">
    <property type="entry name" value="Neuronal cell adhesion molecule"/>
    <property type="match status" value="1"/>
</dbReference>
<dbReference type="Pfam" id="PF00041">
    <property type="entry name" value="fn3"/>
    <property type="match status" value="4"/>
</dbReference>
<keyword evidence="6" id="KW-0677">Repeat</keyword>
<keyword evidence="3" id="KW-1003">Cell membrane</keyword>
<dbReference type="InterPro" id="IPR013151">
    <property type="entry name" value="Immunoglobulin_dom"/>
</dbReference>
<keyword evidence="18" id="KW-1185">Reference proteome</keyword>
<gene>
    <name evidence="17" type="ORF">TRIADDRAFT_62006</name>
</gene>
<dbReference type="FunFam" id="2.60.40.10:FF:000032">
    <property type="entry name" value="palladin isoform X1"/>
    <property type="match status" value="1"/>
</dbReference>
<dbReference type="SUPFAM" id="SSF49265">
    <property type="entry name" value="Fibronectin type III"/>
    <property type="match status" value="3"/>
</dbReference>
<keyword evidence="5" id="KW-0732">Signal</keyword>
<dbReference type="SMART" id="SM00060">
    <property type="entry name" value="FN3"/>
    <property type="match status" value="5"/>
</dbReference>
<feature type="region of interest" description="Disordered" evidence="13">
    <location>
        <begin position="1289"/>
        <end position="1318"/>
    </location>
</feature>
<evidence type="ECO:0000256" key="6">
    <source>
        <dbReference type="ARBA" id="ARBA00022737"/>
    </source>
</evidence>
<sequence>MDRIVGTCKRPSFIHCQAKVLLVLLAMIPIGNEDPWNQMNRSFIFLMLTSIIATALGLKAPEITVQPIDYVDALAISRTHDEGVIVPCAATGDGTITYAWRHNDQNLQFDNRIKLSGGNLTFSGIVLADAGQYVCLATNAFGTSISREATLQIRFLPFMPGVSEKFYRKINQNARLHCQIPSETSPRPDLIYWTMADNSVIAQSERVALSIYAGDLIFISGWKNNTGTYRCNTIFNVFDPKSSSSSETRNTGGEQYLNFTINAVPAVAPSIIVPPNDTIANLNQKRVILECIAVGYPIPTIIWQKSTGTLPINRYSFEQYGRHLVLKDIAEVDDGVYQCTAISGGSQVTASARLKVHVDPKWITAISDTDQPVESDFNWPCVASGSTVGYRWYMNGQRIVQSTKYILNANGSLTIRSLVRGDTKVYSCLAYNEHSNIVSSGWLNVTVAAPKFVEVPYTQTTLFRGQSSTIRCTVTGGPRPDMTYTKDGGFVDKLLYNKYTVKPNGNLVIHNVVDSDAGEYKCTATNRYGTTDATGTAVVLSATVFTKPLAATFIRRPKNFTISCTVQKADSLNVVLYWQREGKNITTSRATVRTNGLTSTLSYYNSTLSDSGQFACVAATNVPYVGYVANPSLATLTVNDVPNPPFNFTYSELTRSSVLFSWLPGNPNNSPLLRFAIHYRVNNVNSWRIAEDYIPVSATFRRIALSPFNTYRFRIVAVNAVGASQDSTYQIFSTLGDVPYNAPGEFRVSGVTGNSGALDIRFVPLSREEQNDAGINYRLSFRQQGPTQSWSNVNTGTTGTYRLAGLAQNTRYELRLQPFNNAGFGRAATEIITATTGSTAPTAAPKDVTAYLTSITSVKLRWSKIAVAKSARATAVGYRISFWTYDNSVATTRTFGDVAEASINDLRRYMTYNFRINAFTEGGDGPFSPTVSKYIHLPVPDEVTNLVASEPVRSQVVVQWIAPSASNGAITHYKVNYTVLTVEGLPGSYTANTTAGSETLFTFYNMKTGVYRFTVTPQNANGYGVPTTVQFQVNGIGPEQPQNLKATEVTQTTVSFQWEATENPTEGFVVQHKLLASNDPHQNTSSLLSPTVRAFTASDLKASTTYAFHIVAVGGNIISVPSNQVNVTTRSVVAEQKPFYEEIWFIALVSSVGGLLVILILVCFVRSGRKRNTMKSTGRYVTPHEQEKKPDVPPLPADEPEEEVKRPPLPEESHYADDHFRHSDVDMDSLDSMDQYADLPQLSKFNEDGSFIGEYGELKAARSNVDVNSFMGDYSDVRYDGAASYHGNNSYAPTLRSSRPGSPASTINPNNSAFSTFV</sequence>
<dbReference type="GO" id="GO:0005886">
    <property type="term" value="C:plasma membrane"/>
    <property type="evidence" value="ECO:0007669"/>
    <property type="project" value="UniProtKB-SubCell"/>
</dbReference>
<dbReference type="Pfam" id="PF13882">
    <property type="entry name" value="Bravo_FIGEY"/>
    <property type="match status" value="1"/>
</dbReference>
<proteinExistence type="predicted"/>
<dbReference type="Pfam" id="PF13927">
    <property type="entry name" value="Ig_3"/>
    <property type="match status" value="3"/>
</dbReference>
<keyword evidence="7" id="KW-0130">Cell adhesion</keyword>
<feature type="domain" description="Ig-like" evidence="15">
    <location>
        <begin position="542"/>
        <end position="637"/>
    </location>
</feature>
<dbReference type="GO" id="GO:0007155">
    <property type="term" value="P:cell adhesion"/>
    <property type="evidence" value="ECO:0007669"/>
    <property type="project" value="UniProtKB-KW"/>
</dbReference>
<dbReference type="Proteomes" id="UP000009022">
    <property type="component" value="Unassembled WGS sequence"/>
</dbReference>
<keyword evidence="11" id="KW-0325">Glycoprotein</keyword>
<feature type="region of interest" description="Disordered" evidence="13">
    <location>
        <begin position="1174"/>
        <end position="1219"/>
    </location>
</feature>
<feature type="domain" description="Fibronectin type-III" evidence="16">
    <location>
        <begin position="742"/>
        <end position="839"/>
    </location>
</feature>